<keyword evidence="2" id="KW-0812">Transmembrane</keyword>
<accession>A0A1Z4V2H3</accession>
<dbReference type="KEGG" id="dcm:NIES806_19350"/>
<keyword evidence="2" id="KW-1133">Transmembrane helix</keyword>
<evidence type="ECO:0000256" key="2">
    <source>
        <dbReference type="SAM" id="Phobius"/>
    </source>
</evidence>
<keyword evidence="4" id="KW-1185">Reference proteome</keyword>
<feature type="transmembrane region" description="Helical" evidence="2">
    <location>
        <begin position="102"/>
        <end position="119"/>
    </location>
</feature>
<keyword evidence="2" id="KW-0472">Membrane</keyword>
<gene>
    <name evidence="3" type="ORF">NIES806_19350</name>
</gene>
<name>A0A1Z4V2H3_9CYAN</name>
<evidence type="ECO:0000313" key="3">
    <source>
        <dbReference type="EMBL" id="BAZ85731.1"/>
    </source>
</evidence>
<dbReference type="Proteomes" id="UP000218702">
    <property type="component" value="Chromosome"/>
</dbReference>
<organism evidence="3 4">
    <name type="scientific">Dolichospermum compactum NIES-806</name>
    <dbReference type="NCBI Taxonomy" id="1973481"/>
    <lineage>
        <taxon>Bacteria</taxon>
        <taxon>Bacillati</taxon>
        <taxon>Cyanobacteriota</taxon>
        <taxon>Cyanophyceae</taxon>
        <taxon>Nostocales</taxon>
        <taxon>Aphanizomenonaceae</taxon>
        <taxon>Dolichospermum</taxon>
        <taxon>Dolichospermum compactum</taxon>
    </lineage>
</organism>
<evidence type="ECO:0000313" key="4">
    <source>
        <dbReference type="Proteomes" id="UP000218702"/>
    </source>
</evidence>
<protein>
    <submittedName>
        <fullName evidence="3">Uncharacterized protein</fullName>
    </submittedName>
</protein>
<evidence type="ECO:0000256" key="1">
    <source>
        <dbReference type="SAM" id="MobiDB-lite"/>
    </source>
</evidence>
<feature type="compositionally biased region" description="Basic residues" evidence="1">
    <location>
        <begin position="14"/>
        <end position="25"/>
    </location>
</feature>
<sequence length="124" mass="15030">MANATLRYQEKEERRKKKEERRRKFPVPSEKVTFTTFFSICHHLKLMSSSPNDYAVQLKEKARYISVSSNSPWNYCAVFPPFIEILYIKILYSISEIYKLRLYYFYIFFVILYSTEQLFHTKPV</sequence>
<reference evidence="3 4" key="1">
    <citation type="submission" date="2017-06" db="EMBL/GenBank/DDBJ databases">
        <title>Genome sequencing of cyanobaciteial culture collection at National Institute for Environmental Studies (NIES).</title>
        <authorList>
            <person name="Hirose Y."/>
            <person name="Shimura Y."/>
            <person name="Fujisawa T."/>
            <person name="Nakamura Y."/>
            <person name="Kawachi M."/>
        </authorList>
    </citation>
    <scope>NUCLEOTIDE SEQUENCE [LARGE SCALE GENOMIC DNA]</scope>
    <source>
        <strain evidence="3 4">NIES-806</strain>
    </source>
</reference>
<feature type="region of interest" description="Disordered" evidence="1">
    <location>
        <begin position="1"/>
        <end position="25"/>
    </location>
</feature>
<dbReference type="EMBL" id="AP018316">
    <property type="protein sequence ID" value="BAZ85731.1"/>
    <property type="molecule type" value="Genomic_DNA"/>
</dbReference>
<proteinExistence type="predicted"/>
<dbReference type="RefSeq" id="WP_157749947.1">
    <property type="nucleotide sequence ID" value="NZ_AP018316.1"/>
</dbReference>
<dbReference type="AlphaFoldDB" id="A0A1Z4V2H3"/>